<dbReference type="PRINTS" id="PR00926">
    <property type="entry name" value="MITOCARRIER"/>
</dbReference>
<feature type="repeat" description="Solcar" evidence="10">
    <location>
        <begin position="293"/>
        <end position="382"/>
    </location>
</feature>
<evidence type="ECO:0000256" key="8">
    <source>
        <dbReference type="ARBA" id="ARBA00023128"/>
    </source>
</evidence>
<keyword evidence="7 13" id="KW-1133">Transmembrane helix</keyword>
<dbReference type="GO" id="GO:0005743">
    <property type="term" value="C:mitochondrial inner membrane"/>
    <property type="evidence" value="ECO:0007669"/>
    <property type="project" value="UniProtKB-SubCell"/>
</dbReference>
<dbReference type="GO" id="GO:0055085">
    <property type="term" value="P:transmembrane transport"/>
    <property type="evidence" value="ECO:0007669"/>
    <property type="project" value="InterPro"/>
</dbReference>
<dbReference type="InterPro" id="IPR023395">
    <property type="entry name" value="MCP_dom_sf"/>
</dbReference>
<accession>A0A2N5W6Z5</accession>
<evidence type="ECO:0000256" key="1">
    <source>
        <dbReference type="ARBA" id="ARBA00004448"/>
    </source>
</evidence>
<comment type="subcellular location">
    <subcellularLocation>
        <location evidence="1">Mitochondrion inner membrane</location>
        <topology evidence="1">Multi-pass membrane protein</topology>
    </subcellularLocation>
</comment>
<dbReference type="OrthoDB" id="270584at2759"/>
<evidence type="ECO:0008006" key="20">
    <source>
        <dbReference type="Google" id="ProtNLM"/>
    </source>
</evidence>
<evidence type="ECO:0000256" key="5">
    <source>
        <dbReference type="ARBA" id="ARBA00022737"/>
    </source>
</evidence>
<dbReference type="EMBL" id="PGCI01000075">
    <property type="protein sequence ID" value="PLW42742.1"/>
    <property type="molecule type" value="Genomic_DNA"/>
</dbReference>
<name>A0A2N5W6Z5_9BASI</name>
<feature type="transmembrane region" description="Helical" evidence="13">
    <location>
        <begin position="353"/>
        <end position="376"/>
    </location>
</feature>
<keyword evidence="9 10" id="KW-0472">Membrane</keyword>
<sequence length="388" mass="42539">MKSNHHDGLTTATLSEKAIGKMREDQHCEPRQHTETIPGGSHGSGSGRQETATSEQQSGFDGAGKYLLSGGIAGAISRTATAPFDRLKVYLITAQPTRSADGTACRMTPRSTMSNLMDSLKLIYNEHSNCHTSTPQHRSRNHTWGLKNFFIGNGLNVIKVFPESAIKFFVYEYAKNSLIHHPLARSSSSDSDRSNLVRFLAGGLAGVVSQVLIYPIETLKTQLMSSTINESFQGRALLIYTIKKLNRTGGVRGYYKGLLAATMGVFPYSAIDMSAFEALKRAYRTASGTEDETGVLATLVCGAISGGVGATVVYPLNVVRTRLQAQGTPYHPQRYMGILDCIRQTFLRERWLGFYRGLAPSLLKVVPAVSISWLVYEQSNRSLERFLG</sequence>
<keyword evidence="18" id="KW-1185">Reference proteome</keyword>
<feature type="compositionally biased region" description="Basic and acidic residues" evidence="12">
    <location>
        <begin position="23"/>
        <end position="34"/>
    </location>
</feature>
<feature type="repeat" description="Solcar" evidence="10">
    <location>
        <begin position="61"/>
        <end position="177"/>
    </location>
</feature>
<feature type="compositionally biased region" description="Polar residues" evidence="12">
    <location>
        <begin position="47"/>
        <end position="59"/>
    </location>
</feature>
<evidence type="ECO:0000256" key="2">
    <source>
        <dbReference type="ARBA" id="ARBA00006375"/>
    </source>
</evidence>
<feature type="transmembrane region" description="Helical" evidence="13">
    <location>
        <begin position="295"/>
        <end position="316"/>
    </location>
</feature>
<keyword evidence="5" id="KW-0677">Repeat</keyword>
<dbReference type="InterPro" id="IPR018108">
    <property type="entry name" value="MCP_transmembrane"/>
</dbReference>
<gene>
    <name evidence="17" type="ORF">PCANC_00752</name>
    <name evidence="14" type="ORF">PCANC_13971</name>
    <name evidence="16" type="ORF">PCASD_06898</name>
    <name evidence="15" type="ORF">PCASD_11174</name>
</gene>
<evidence type="ECO:0000313" key="16">
    <source>
        <dbReference type="EMBL" id="PLW42742.1"/>
    </source>
</evidence>
<dbReference type="EMBL" id="PGCJ01000934">
    <property type="protein sequence ID" value="PLW13961.1"/>
    <property type="molecule type" value="Genomic_DNA"/>
</dbReference>
<keyword evidence="3 11" id="KW-0813">Transport</keyword>
<keyword evidence="4 10" id="KW-0812">Transmembrane</keyword>
<dbReference type="AlphaFoldDB" id="A0A2N5W6Z5"/>
<protein>
    <recommendedName>
        <fullName evidence="20">Mitochondrial carrier protein</fullName>
    </recommendedName>
</protein>
<dbReference type="Pfam" id="PF00153">
    <property type="entry name" value="Mito_carr"/>
    <property type="match status" value="3"/>
</dbReference>
<evidence type="ECO:0000256" key="4">
    <source>
        <dbReference type="ARBA" id="ARBA00022692"/>
    </source>
</evidence>
<evidence type="ECO:0000256" key="9">
    <source>
        <dbReference type="ARBA" id="ARBA00023136"/>
    </source>
</evidence>
<dbReference type="PANTHER" id="PTHR24089">
    <property type="entry name" value="SOLUTE CARRIER FAMILY 25"/>
    <property type="match status" value="1"/>
</dbReference>
<dbReference type="Proteomes" id="UP000235392">
    <property type="component" value="Unassembled WGS sequence"/>
</dbReference>
<evidence type="ECO:0000313" key="19">
    <source>
        <dbReference type="Proteomes" id="UP000235392"/>
    </source>
</evidence>
<evidence type="ECO:0000256" key="6">
    <source>
        <dbReference type="ARBA" id="ARBA00022792"/>
    </source>
</evidence>
<keyword evidence="6" id="KW-0999">Mitochondrion inner membrane</keyword>
<evidence type="ECO:0000313" key="17">
    <source>
        <dbReference type="EMBL" id="PLW58019.1"/>
    </source>
</evidence>
<evidence type="ECO:0000313" key="14">
    <source>
        <dbReference type="EMBL" id="PLW13961.1"/>
    </source>
</evidence>
<evidence type="ECO:0000256" key="11">
    <source>
        <dbReference type="RuleBase" id="RU000488"/>
    </source>
</evidence>
<dbReference type="InterPro" id="IPR002067">
    <property type="entry name" value="MCP"/>
</dbReference>
<evidence type="ECO:0000313" key="18">
    <source>
        <dbReference type="Proteomes" id="UP000235388"/>
    </source>
</evidence>
<evidence type="ECO:0000256" key="10">
    <source>
        <dbReference type="PROSITE-ProRule" id="PRU00282"/>
    </source>
</evidence>
<dbReference type="FunFam" id="1.50.40.10:FF:000116">
    <property type="entry name" value="Mitochondrial substrate carrier"/>
    <property type="match status" value="1"/>
</dbReference>
<dbReference type="Proteomes" id="UP000235388">
    <property type="component" value="Unassembled WGS sequence"/>
</dbReference>
<dbReference type="PROSITE" id="PS50920">
    <property type="entry name" value="SOLCAR"/>
    <property type="match status" value="3"/>
</dbReference>
<feature type="transmembrane region" description="Helical" evidence="13">
    <location>
        <begin position="253"/>
        <end position="271"/>
    </location>
</feature>
<organism evidence="17 18">
    <name type="scientific">Puccinia coronata f. sp. avenae</name>
    <dbReference type="NCBI Taxonomy" id="200324"/>
    <lineage>
        <taxon>Eukaryota</taxon>
        <taxon>Fungi</taxon>
        <taxon>Dikarya</taxon>
        <taxon>Basidiomycota</taxon>
        <taxon>Pucciniomycotina</taxon>
        <taxon>Pucciniomycetes</taxon>
        <taxon>Pucciniales</taxon>
        <taxon>Pucciniaceae</taxon>
        <taxon>Puccinia</taxon>
    </lineage>
</organism>
<evidence type="ECO:0000256" key="7">
    <source>
        <dbReference type="ARBA" id="ARBA00022989"/>
    </source>
</evidence>
<evidence type="ECO:0000313" key="15">
    <source>
        <dbReference type="EMBL" id="PLW22331.1"/>
    </source>
</evidence>
<evidence type="ECO:0000256" key="12">
    <source>
        <dbReference type="SAM" id="MobiDB-lite"/>
    </source>
</evidence>
<evidence type="ECO:0000256" key="13">
    <source>
        <dbReference type="SAM" id="Phobius"/>
    </source>
</evidence>
<reference evidence="18 19" key="1">
    <citation type="submission" date="2017-11" db="EMBL/GenBank/DDBJ databases">
        <title>De novo assembly and phasing of dikaryotic genomes from two isolates of Puccinia coronata f. sp. avenae, the causal agent of oat crown rust.</title>
        <authorList>
            <person name="Miller M.E."/>
            <person name="Zhang Y."/>
            <person name="Omidvar V."/>
            <person name="Sperschneider J."/>
            <person name="Schwessinger B."/>
            <person name="Raley C."/>
            <person name="Palmer J.M."/>
            <person name="Garnica D."/>
            <person name="Upadhyaya N."/>
            <person name="Rathjen J."/>
            <person name="Taylor J.M."/>
            <person name="Park R.F."/>
            <person name="Dodds P.N."/>
            <person name="Hirsch C.D."/>
            <person name="Kianian S.F."/>
            <person name="Figueroa M."/>
        </authorList>
    </citation>
    <scope>NUCLEOTIDE SEQUENCE [LARGE SCALE GENOMIC DNA]</scope>
    <source>
        <strain evidence="17">12NC29</strain>
        <strain evidence="15">12SD80</strain>
    </source>
</reference>
<feature type="repeat" description="Solcar" evidence="10">
    <location>
        <begin position="193"/>
        <end position="282"/>
    </location>
</feature>
<feature type="region of interest" description="Disordered" evidence="12">
    <location>
        <begin position="23"/>
        <end position="59"/>
    </location>
</feature>
<dbReference type="EMBL" id="PGCI01000667">
    <property type="protein sequence ID" value="PLW22331.1"/>
    <property type="molecule type" value="Genomic_DNA"/>
</dbReference>
<dbReference type="STRING" id="200324.A0A2N5W6Z5"/>
<keyword evidence="8" id="KW-0496">Mitochondrion</keyword>
<comment type="caution">
    <text evidence="17">The sequence shown here is derived from an EMBL/GenBank/DDBJ whole genome shotgun (WGS) entry which is preliminary data.</text>
</comment>
<dbReference type="Gene3D" id="1.50.40.10">
    <property type="entry name" value="Mitochondrial carrier domain"/>
    <property type="match status" value="1"/>
</dbReference>
<dbReference type="SUPFAM" id="SSF103506">
    <property type="entry name" value="Mitochondrial carrier"/>
    <property type="match status" value="1"/>
</dbReference>
<comment type="similarity">
    <text evidence="2 11">Belongs to the mitochondrial carrier (TC 2.A.29) family.</text>
</comment>
<evidence type="ECO:0000256" key="3">
    <source>
        <dbReference type="ARBA" id="ARBA00022448"/>
    </source>
</evidence>
<proteinExistence type="inferred from homology"/>
<dbReference type="EMBL" id="PGCJ01000006">
    <property type="protein sequence ID" value="PLW58019.1"/>
    <property type="molecule type" value="Genomic_DNA"/>
</dbReference>